<evidence type="ECO:0000313" key="2">
    <source>
        <dbReference type="EMBL" id="KAF5842192.1"/>
    </source>
</evidence>
<dbReference type="Pfam" id="PF10188">
    <property type="entry name" value="Oscp1"/>
    <property type="match status" value="1"/>
</dbReference>
<feature type="compositionally biased region" description="Low complexity" evidence="1">
    <location>
        <begin position="368"/>
        <end position="377"/>
    </location>
</feature>
<dbReference type="EMBL" id="MU069466">
    <property type="protein sequence ID" value="KAF5842192.1"/>
    <property type="molecule type" value="Genomic_DNA"/>
</dbReference>
<proteinExistence type="predicted"/>
<keyword evidence="3" id="KW-1185">Reference proteome</keyword>
<dbReference type="PANTHER" id="PTHR21439:SF0">
    <property type="entry name" value="PROTEIN OSCP1"/>
    <property type="match status" value="1"/>
</dbReference>
<name>A0ABQ7H5R6_DUNSA</name>
<dbReference type="Proteomes" id="UP000815325">
    <property type="component" value="Unassembled WGS sequence"/>
</dbReference>
<reference evidence="2" key="1">
    <citation type="submission" date="2017-08" db="EMBL/GenBank/DDBJ databases">
        <authorList>
            <person name="Polle J.E."/>
            <person name="Barry K."/>
            <person name="Cushman J."/>
            <person name="Schmutz J."/>
            <person name="Tran D."/>
            <person name="Hathwaick L.T."/>
            <person name="Yim W.C."/>
            <person name="Jenkins J."/>
            <person name="Mckie-Krisberg Z.M."/>
            <person name="Prochnik S."/>
            <person name="Lindquist E."/>
            <person name="Dockter R.B."/>
            <person name="Adam C."/>
            <person name="Molina H."/>
            <person name="Bunkerborg J."/>
            <person name="Jin E."/>
            <person name="Buchheim M."/>
            <person name="Magnuson J."/>
        </authorList>
    </citation>
    <scope>NUCLEOTIDE SEQUENCE</scope>
    <source>
        <strain evidence="2">CCAP 19/18</strain>
    </source>
</reference>
<comment type="caution">
    <text evidence="2">The sequence shown here is derived from an EMBL/GenBank/DDBJ whole genome shotgun (WGS) entry which is preliminary data.</text>
</comment>
<evidence type="ECO:0000256" key="1">
    <source>
        <dbReference type="SAM" id="MobiDB-lite"/>
    </source>
</evidence>
<dbReference type="PANTHER" id="PTHR21439">
    <property type="entry name" value="OXIDORED-NITRO DOMAIN-CONTAINING PROTEIN"/>
    <property type="match status" value="1"/>
</dbReference>
<dbReference type="InterPro" id="IPR019332">
    <property type="entry name" value="OSCP1"/>
</dbReference>
<organism evidence="2 3">
    <name type="scientific">Dunaliella salina</name>
    <name type="common">Green alga</name>
    <name type="synonym">Protococcus salinus</name>
    <dbReference type="NCBI Taxonomy" id="3046"/>
    <lineage>
        <taxon>Eukaryota</taxon>
        <taxon>Viridiplantae</taxon>
        <taxon>Chlorophyta</taxon>
        <taxon>core chlorophytes</taxon>
        <taxon>Chlorophyceae</taxon>
        <taxon>CS clade</taxon>
        <taxon>Chlamydomonadales</taxon>
        <taxon>Dunaliellaceae</taxon>
        <taxon>Dunaliella</taxon>
    </lineage>
</organism>
<gene>
    <name evidence="2" type="ORF">DUNSADRAFT_8592</name>
</gene>
<sequence>MSLKAMPIIITNLGCEMLFILEQRLVAQNISADKSTRVLHDVAKTMFNETYVEKLFAPQELYTVSTVRKIFDQIAHSSIMKLSEPSMDKLFDLMMMGLKYQIMCSNSLGSMLQVTLLHLQQIKATLRTSSDTALSQDLISHVERLLLHHYEGMSMGMQHLLRQTLQRFFQERRVKVSLFLQEGIQTQAGRLILPSPLSTQAGSVTYYNANGGVEAKDKLKLHCQEIDPAEFFIHPVPLGTNLYNKARPKVVPPVRKADEQAKLMIPPGEEMAMAGAKRMQHAEDVVGQVSSSGGRRELDLLSAMMNIKPPSVHSMKLELFQREEAGNEGVTPVSAPQGQVRSYNFDEGSKSAYKEDMLLSLNLEDNPAGADQAGAGDDLLDLMDKAG</sequence>
<accession>A0ABQ7H5R6</accession>
<feature type="region of interest" description="Disordered" evidence="1">
    <location>
        <begin position="365"/>
        <end position="387"/>
    </location>
</feature>
<protein>
    <submittedName>
        <fullName evidence="2">Organic solute transport protein 1-domain-containing protein</fullName>
    </submittedName>
</protein>
<evidence type="ECO:0000313" key="3">
    <source>
        <dbReference type="Proteomes" id="UP000815325"/>
    </source>
</evidence>